<evidence type="ECO:0000313" key="2">
    <source>
        <dbReference type="Proteomes" id="UP000008068"/>
    </source>
</evidence>
<dbReference type="Proteomes" id="UP000008068">
    <property type="component" value="Unassembled WGS sequence"/>
</dbReference>
<dbReference type="OrthoDB" id="676979at2759"/>
<sequence length="103" mass="11526">MSATNLTDGHSDLEEVILEQKPYLSVVRDLKILLLNDNPMEIHPNASGYVKAEPAVTEFAIHNSNLSTISENLLDYDKLESFKLGGKFMGLQLRHQVFAGRKV</sequence>
<gene>
    <name evidence="1" type="ORF">CAEBREN_20172</name>
</gene>
<name>G0MDZ7_CAEBE</name>
<evidence type="ECO:0000313" key="1">
    <source>
        <dbReference type="EMBL" id="EGT52159.1"/>
    </source>
</evidence>
<keyword evidence="2" id="KW-1185">Reference proteome</keyword>
<dbReference type="HOGENOM" id="CLU_2266099_0_0_1"/>
<accession>G0MDZ7</accession>
<organism evidence="2">
    <name type="scientific">Caenorhabditis brenneri</name>
    <name type="common">Nematode worm</name>
    <dbReference type="NCBI Taxonomy" id="135651"/>
    <lineage>
        <taxon>Eukaryota</taxon>
        <taxon>Metazoa</taxon>
        <taxon>Ecdysozoa</taxon>
        <taxon>Nematoda</taxon>
        <taxon>Chromadorea</taxon>
        <taxon>Rhabditida</taxon>
        <taxon>Rhabditina</taxon>
        <taxon>Rhabditomorpha</taxon>
        <taxon>Rhabditoidea</taxon>
        <taxon>Rhabditidae</taxon>
        <taxon>Peloderinae</taxon>
        <taxon>Caenorhabditis</taxon>
    </lineage>
</organism>
<dbReference type="eggNOG" id="KOG0619">
    <property type="taxonomic scope" value="Eukaryota"/>
</dbReference>
<dbReference type="AlphaFoldDB" id="G0MDZ7"/>
<reference evidence="2" key="1">
    <citation type="submission" date="2011-07" db="EMBL/GenBank/DDBJ databases">
        <authorList>
            <consortium name="Caenorhabditis brenneri Sequencing and Analysis Consortium"/>
            <person name="Wilson R.K."/>
        </authorList>
    </citation>
    <scope>NUCLEOTIDE SEQUENCE [LARGE SCALE GENOMIC DNA]</scope>
    <source>
        <strain evidence="2">PB2801</strain>
    </source>
</reference>
<proteinExistence type="predicted"/>
<protein>
    <submittedName>
        <fullName evidence="1">Uncharacterized protein</fullName>
    </submittedName>
</protein>
<dbReference type="InParanoid" id="G0MDZ7"/>
<dbReference type="STRING" id="135651.G0MDZ7"/>
<dbReference type="EMBL" id="GL379791">
    <property type="protein sequence ID" value="EGT52159.1"/>
    <property type="molecule type" value="Genomic_DNA"/>
</dbReference>